<proteinExistence type="predicted"/>
<feature type="domain" description="IclR-ED" evidence="5">
    <location>
        <begin position="92"/>
        <end position="278"/>
    </location>
</feature>
<evidence type="ECO:0000256" key="2">
    <source>
        <dbReference type="ARBA" id="ARBA00023125"/>
    </source>
</evidence>
<dbReference type="GO" id="GO:0045892">
    <property type="term" value="P:negative regulation of DNA-templated transcription"/>
    <property type="evidence" value="ECO:0007669"/>
    <property type="project" value="TreeGrafter"/>
</dbReference>
<dbReference type="Pfam" id="PF09339">
    <property type="entry name" value="HTH_IclR"/>
    <property type="match status" value="1"/>
</dbReference>
<dbReference type="GO" id="GO:0003677">
    <property type="term" value="F:DNA binding"/>
    <property type="evidence" value="ECO:0007669"/>
    <property type="project" value="UniProtKB-KW"/>
</dbReference>
<dbReference type="SUPFAM" id="SSF55781">
    <property type="entry name" value="GAF domain-like"/>
    <property type="match status" value="1"/>
</dbReference>
<name>A0A1J5RSW0_9ZZZZ</name>
<dbReference type="Pfam" id="PF01614">
    <property type="entry name" value="IclR_C"/>
    <property type="match status" value="1"/>
</dbReference>
<dbReference type="SUPFAM" id="SSF46785">
    <property type="entry name" value="Winged helix' DNA-binding domain"/>
    <property type="match status" value="1"/>
</dbReference>
<dbReference type="EMBL" id="MLJW01000174">
    <property type="protein sequence ID" value="OIQ95063.1"/>
    <property type="molecule type" value="Genomic_DNA"/>
</dbReference>
<protein>
    <submittedName>
        <fullName evidence="6">Pca regulon regulatory protein</fullName>
    </submittedName>
</protein>
<dbReference type="PANTHER" id="PTHR30136">
    <property type="entry name" value="HELIX-TURN-HELIX TRANSCRIPTIONAL REGULATOR, ICLR FAMILY"/>
    <property type="match status" value="1"/>
</dbReference>
<dbReference type="PANTHER" id="PTHR30136:SF33">
    <property type="entry name" value="TRANSCRIPTIONAL REGULATORY PROTEIN"/>
    <property type="match status" value="1"/>
</dbReference>
<dbReference type="AlphaFoldDB" id="A0A1J5RSW0"/>
<sequence length="278" mass="30162">MRASKKSKSNFQQTSSPTRVDVGEGRHFVTSLARGLNVLSCFNAHDHVLGNQDIALRCKLPKSTVSRLTYTLTHLGYLVRADARGKYRLGPAMSSLGIVAALERRDIRLSARPLMQELANEAKAMVVLGTRSWLSMIDLEVCRDASSPSLMLDLSAGSRLPLATTAMGRANLAAMEQHERENLLDDLAALDAKAWPRPHRDIELALETVRTLGCACSFGDWRADVNAIAVAFNPGHGIPLMVIGCGGPAAELTPDFLLDAVRPKLLALERRLQGLGNS</sequence>
<dbReference type="PROSITE" id="PS51078">
    <property type="entry name" value="ICLR_ED"/>
    <property type="match status" value="1"/>
</dbReference>
<dbReference type="InterPro" id="IPR036390">
    <property type="entry name" value="WH_DNA-bd_sf"/>
</dbReference>
<dbReference type="PROSITE" id="PS51077">
    <property type="entry name" value="HTH_ICLR"/>
    <property type="match status" value="1"/>
</dbReference>
<keyword evidence="1" id="KW-0805">Transcription regulation</keyword>
<dbReference type="InterPro" id="IPR036388">
    <property type="entry name" value="WH-like_DNA-bd_sf"/>
</dbReference>
<dbReference type="Gene3D" id="1.10.10.10">
    <property type="entry name" value="Winged helix-like DNA-binding domain superfamily/Winged helix DNA-binding domain"/>
    <property type="match status" value="1"/>
</dbReference>
<evidence type="ECO:0000313" key="6">
    <source>
        <dbReference type="EMBL" id="OIQ95063.1"/>
    </source>
</evidence>
<evidence type="ECO:0000259" key="4">
    <source>
        <dbReference type="PROSITE" id="PS51077"/>
    </source>
</evidence>
<feature type="domain" description="HTH iclR-type" evidence="4">
    <location>
        <begin position="29"/>
        <end position="91"/>
    </location>
</feature>
<dbReference type="Gene3D" id="3.30.450.40">
    <property type="match status" value="1"/>
</dbReference>
<evidence type="ECO:0000256" key="3">
    <source>
        <dbReference type="ARBA" id="ARBA00023163"/>
    </source>
</evidence>
<dbReference type="SMART" id="SM00346">
    <property type="entry name" value="HTH_ICLR"/>
    <property type="match status" value="1"/>
</dbReference>
<organism evidence="6">
    <name type="scientific">mine drainage metagenome</name>
    <dbReference type="NCBI Taxonomy" id="410659"/>
    <lineage>
        <taxon>unclassified sequences</taxon>
        <taxon>metagenomes</taxon>
        <taxon>ecological metagenomes</taxon>
    </lineage>
</organism>
<dbReference type="InterPro" id="IPR050707">
    <property type="entry name" value="HTH_MetabolicPath_Reg"/>
</dbReference>
<gene>
    <name evidence="6" type="primary">pcaR_2</name>
    <name evidence="6" type="ORF">GALL_229870</name>
</gene>
<dbReference type="InterPro" id="IPR005471">
    <property type="entry name" value="Tscrpt_reg_IclR_N"/>
</dbReference>
<comment type="caution">
    <text evidence="6">The sequence shown here is derived from an EMBL/GenBank/DDBJ whole genome shotgun (WGS) entry which is preliminary data.</text>
</comment>
<keyword evidence="2" id="KW-0238">DNA-binding</keyword>
<dbReference type="InterPro" id="IPR029016">
    <property type="entry name" value="GAF-like_dom_sf"/>
</dbReference>
<keyword evidence="3" id="KW-0804">Transcription</keyword>
<evidence type="ECO:0000256" key="1">
    <source>
        <dbReference type="ARBA" id="ARBA00023015"/>
    </source>
</evidence>
<dbReference type="InterPro" id="IPR014757">
    <property type="entry name" value="Tscrpt_reg_IclR_C"/>
</dbReference>
<accession>A0A1J5RSW0</accession>
<evidence type="ECO:0000259" key="5">
    <source>
        <dbReference type="PROSITE" id="PS51078"/>
    </source>
</evidence>
<reference evidence="6" key="1">
    <citation type="submission" date="2016-10" db="EMBL/GenBank/DDBJ databases">
        <title>Sequence of Gallionella enrichment culture.</title>
        <authorList>
            <person name="Poehlein A."/>
            <person name="Muehling M."/>
            <person name="Daniel R."/>
        </authorList>
    </citation>
    <scope>NUCLEOTIDE SEQUENCE</scope>
</reference>
<dbReference type="GO" id="GO:0003700">
    <property type="term" value="F:DNA-binding transcription factor activity"/>
    <property type="evidence" value="ECO:0007669"/>
    <property type="project" value="TreeGrafter"/>
</dbReference>